<protein>
    <recommendedName>
        <fullName evidence="5">Type I restriction modification DNA specificity domain-containing protein</fullName>
    </recommendedName>
</protein>
<sequence length="389" mass="42987">MDSGVTFLRSQNIHFDGLRLDDVAFIDRATHLEMLGTRVRAHDVLLNITGASIGRATHVPAEISEANVNQHVCIIRPAGGVNSRFLAYALSASPVQYQISLMQVGGNREGLNFDQVGHLRVPDLTHEEQARVADYLDCETARIDKLVTLQLSVRNKLDERERALRDGLVHDLAESCGELPLRRFVTKIEQGASPQCEAVPREGADKWAVLKLSAVRQGRFDHRENKRLPQDVVPTRAYEVRPGDLLVTRANTPNLVGDVAVVTDRSQRLLLPDLIYRVGLVPEMDASFVAQVALSSRVRLLIESAARGSSQSMVKIRGEDIREWPIPVSTSSQQRALLVEVERGVERTARLRAAVDRQLSLLAERRQALITAAITGQLDVTTACQSTPA</sequence>
<dbReference type="Gene3D" id="3.90.220.20">
    <property type="entry name" value="DNA methylase specificity domains"/>
    <property type="match status" value="2"/>
</dbReference>
<dbReference type="SUPFAM" id="SSF116734">
    <property type="entry name" value="DNA methylase specificity domain"/>
    <property type="match status" value="2"/>
</dbReference>
<evidence type="ECO:0008006" key="5">
    <source>
        <dbReference type="Google" id="ProtNLM"/>
    </source>
</evidence>
<gene>
    <name evidence="3" type="ORF">QIT00_05125</name>
</gene>
<accession>A0ABT6SQQ3</accession>
<evidence type="ECO:0000313" key="3">
    <source>
        <dbReference type="EMBL" id="MDI3417948.1"/>
    </source>
</evidence>
<evidence type="ECO:0000256" key="2">
    <source>
        <dbReference type="ARBA" id="ARBA00023125"/>
    </source>
</evidence>
<evidence type="ECO:0000256" key="1">
    <source>
        <dbReference type="ARBA" id="ARBA00022747"/>
    </source>
</evidence>
<proteinExistence type="predicted"/>
<keyword evidence="1" id="KW-0680">Restriction system</keyword>
<reference evidence="3 4" key="1">
    <citation type="submission" date="2023-05" db="EMBL/GenBank/DDBJ databases">
        <title>Draft genome sequence of Streptomyces sp. B-S-A12 isolated from a cave soil in Thailand.</title>
        <authorList>
            <person name="Chamroensaksri N."/>
            <person name="Muangham S."/>
        </authorList>
    </citation>
    <scope>NUCLEOTIDE SEQUENCE [LARGE SCALE GENOMIC DNA]</scope>
    <source>
        <strain evidence="3 4">B-S-A12</strain>
    </source>
</reference>
<evidence type="ECO:0000313" key="4">
    <source>
        <dbReference type="Proteomes" id="UP001237105"/>
    </source>
</evidence>
<dbReference type="PANTHER" id="PTHR30408:SF12">
    <property type="entry name" value="TYPE I RESTRICTION ENZYME MJAVIII SPECIFICITY SUBUNIT"/>
    <property type="match status" value="1"/>
</dbReference>
<keyword evidence="2" id="KW-0238">DNA-binding</keyword>
<dbReference type="PANTHER" id="PTHR30408">
    <property type="entry name" value="TYPE-1 RESTRICTION ENZYME ECOKI SPECIFICITY PROTEIN"/>
    <property type="match status" value="1"/>
</dbReference>
<comment type="caution">
    <text evidence="3">The sequence shown here is derived from an EMBL/GenBank/DDBJ whole genome shotgun (WGS) entry which is preliminary data.</text>
</comment>
<dbReference type="InterPro" id="IPR052021">
    <property type="entry name" value="Type-I_RS_S_subunit"/>
</dbReference>
<dbReference type="InterPro" id="IPR044946">
    <property type="entry name" value="Restrct_endonuc_typeI_TRD_sf"/>
</dbReference>
<dbReference type="EMBL" id="JASCIS010000004">
    <property type="protein sequence ID" value="MDI3417948.1"/>
    <property type="molecule type" value="Genomic_DNA"/>
</dbReference>
<organism evidence="3 4">
    <name type="scientific">Streptomyces luteolus</name>
    <dbReference type="NCBI Taxonomy" id="3043615"/>
    <lineage>
        <taxon>Bacteria</taxon>
        <taxon>Bacillati</taxon>
        <taxon>Actinomycetota</taxon>
        <taxon>Actinomycetes</taxon>
        <taxon>Kitasatosporales</taxon>
        <taxon>Streptomycetaceae</taxon>
        <taxon>Streptomyces</taxon>
    </lineage>
</organism>
<dbReference type="RefSeq" id="WP_282533872.1">
    <property type="nucleotide sequence ID" value="NZ_JASCIS010000004.1"/>
</dbReference>
<name>A0ABT6SQQ3_9ACTN</name>
<dbReference type="Proteomes" id="UP001237105">
    <property type="component" value="Unassembled WGS sequence"/>
</dbReference>
<keyword evidence="4" id="KW-1185">Reference proteome</keyword>